<dbReference type="Proteomes" id="UP001150062">
    <property type="component" value="Unassembled WGS sequence"/>
</dbReference>
<evidence type="ECO:0000313" key="3">
    <source>
        <dbReference type="Proteomes" id="UP001150062"/>
    </source>
</evidence>
<accession>A0ABQ8X9C7</accession>
<proteinExistence type="predicted"/>
<name>A0ABQ8X9C7_9EUKA</name>
<feature type="compositionally biased region" description="Basic and acidic residues" evidence="1">
    <location>
        <begin position="92"/>
        <end position="138"/>
    </location>
</feature>
<protein>
    <submittedName>
        <fullName evidence="2">DNA binding protein</fullName>
    </submittedName>
</protein>
<evidence type="ECO:0000313" key="2">
    <source>
        <dbReference type="EMBL" id="KAJ6228679.1"/>
    </source>
</evidence>
<gene>
    <name evidence="2" type="ORF">M0813_08716</name>
</gene>
<comment type="caution">
    <text evidence="2">The sequence shown here is derived from an EMBL/GenBank/DDBJ whole genome shotgun (WGS) entry which is preliminary data.</text>
</comment>
<sequence>MNKKDSTLQTSSRLLSMESCQDIDDMEKLYINDFDNIFQWQDELEDSFSEEIDEDPGIGAFESLEQPFMDEDGALRIFTIKKKQQDENEQQEIVKEKETEKEEKQEKENKKNKKQEIVTEKENSNENEKEEKQEKENKIQTNTDWLLEKPKESPITYWNIGYDPNFNKK</sequence>
<evidence type="ECO:0000256" key="1">
    <source>
        <dbReference type="SAM" id="MobiDB-lite"/>
    </source>
</evidence>
<dbReference type="EMBL" id="JAOAOG010000326">
    <property type="protein sequence ID" value="KAJ6228679.1"/>
    <property type="molecule type" value="Genomic_DNA"/>
</dbReference>
<keyword evidence="3" id="KW-1185">Reference proteome</keyword>
<feature type="region of interest" description="Disordered" evidence="1">
    <location>
        <begin position="79"/>
        <end position="169"/>
    </location>
</feature>
<organism evidence="2 3">
    <name type="scientific">Anaeramoeba flamelloides</name>
    <dbReference type="NCBI Taxonomy" id="1746091"/>
    <lineage>
        <taxon>Eukaryota</taxon>
        <taxon>Metamonada</taxon>
        <taxon>Anaeramoebidae</taxon>
        <taxon>Anaeramoeba</taxon>
    </lineage>
</organism>
<reference evidence="2" key="1">
    <citation type="submission" date="2022-08" db="EMBL/GenBank/DDBJ databases">
        <title>Novel sulfate-reducing endosymbionts in the free-living metamonad Anaeramoeba.</title>
        <authorList>
            <person name="Jerlstrom-Hultqvist J."/>
            <person name="Cepicka I."/>
            <person name="Gallot-Lavallee L."/>
            <person name="Salas-Leiva D."/>
            <person name="Curtis B.A."/>
            <person name="Zahonova K."/>
            <person name="Pipaliya S."/>
            <person name="Dacks J."/>
            <person name="Roger A.J."/>
        </authorList>
    </citation>
    <scope>NUCLEOTIDE SEQUENCE</scope>
    <source>
        <strain evidence="2">Schooner1</strain>
    </source>
</reference>